<evidence type="ECO:0000313" key="2">
    <source>
        <dbReference type="Proteomes" id="UP000184079"/>
    </source>
</evidence>
<dbReference type="AlphaFoldDB" id="A0A1M5TLI1"/>
<accession>A0A1M5TLI1</accession>
<dbReference type="EMBL" id="FQXD01000008">
    <property type="protein sequence ID" value="SHH51510.1"/>
    <property type="molecule type" value="Genomic_DNA"/>
</dbReference>
<gene>
    <name evidence="1" type="ORF">SAMN05421807_10854</name>
</gene>
<evidence type="ECO:0000313" key="1">
    <source>
        <dbReference type="EMBL" id="SHH51510.1"/>
    </source>
</evidence>
<organism evidence="1 2">
    <name type="scientific">Virgibacillus chiguensis</name>
    <dbReference type="NCBI Taxonomy" id="411959"/>
    <lineage>
        <taxon>Bacteria</taxon>
        <taxon>Bacillati</taxon>
        <taxon>Bacillota</taxon>
        <taxon>Bacilli</taxon>
        <taxon>Bacillales</taxon>
        <taxon>Bacillaceae</taxon>
        <taxon>Virgibacillus</taxon>
    </lineage>
</organism>
<protein>
    <submittedName>
        <fullName evidence="1">Uncharacterized protein</fullName>
    </submittedName>
</protein>
<keyword evidence="2" id="KW-1185">Reference proteome</keyword>
<proteinExistence type="predicted"/>
<reference evidence="2" key="1">
    <citation type="submission" date="2016-11" db="EMBL/GenBank/DDBJ databases">
        <authorList>
            <person name="Varghese N."/>
            <person name="Submissions S."/>
        </authorList>
    </citation>
    <scope>NUCLEOTIDE SEQUENCE [LARGE SCALE GENOMIC DNA]</scope>
    <source>
        <strain evidence="2">CGMCC 1.6496</strain>
    </source>
</reference>
<sequence>MQLELIVQQKHDTLQAEKLLSRSIRACFGDTGGGFDTKLWDDKDSLTKRAYTCSSYDTTT</sequence>
<dbReference type="Proteomes" id="UP000184079">
    <property type="component" value="Unassembled WGS sequence"/>
</dbReference>
<name>A0A1M5TLI1_9BACI</name>